<keyword evidence="2" id="KW-1185">Reference proteome</keyword>
<comment type="caution">
    <text evidence="1">The sequence shown here is derived from an EMBL/GenBank/DDBJ whole genome shotgun (WGS) entry which is preliminary data.</text>
</comment>
<organism evidence="1 2">
    <name type="scientific">Adineta steineri</name>
    <dbReference type="NCBI Taxonomy" id="433720"/>
    <lineage>
        <taxon>Eukaryota</taxon>
        <taxon>Metazoa</taxon>
        <taxon>Spiralia</taxon>
        <taxon>Gnathifera</taxon>
        <taxon>Rotifera</taxon>
        <taxon>Eurotatoria</taxon>
        <taxon>Bdelloidea</taxon>
        <taxon>Adinetida</taxon>
        <taxon>Adinetidae</taxon>
        <taxon>Adineta</taxon>
    </lineage>
</organism>
<dbReference type="Proteomes" id="UP000663832">
    <property type="component" value="Unassembled WGS sequence"/>
</dbReference>
<dbReference type="EMBL" id="CAJNOM010000436">
    <property type="protein sequence ID" value="CAF1437294.1"/>
    <property type="molecule type" value="Genomic_DNA"/>
</dbReference>
<dbReference type="OrthoDB" id="10145157at2759"/>
<name>A0A815NBY6_9BILA</name>
<dbReference type="AlphaFoldDB" id="A0A815NBY6"/>
<evidence type="ECO:0000313" key="2">
    <source>
        <dbReference type="Proteomes" id="UP000663832"/>
    </source>
</evidence>
<proteinExistence type="predicted"/>
<gene>
    <name evidence="1" type="ORF">QVE165_LOCUS39368</name>
</gene>
<protein>
    <submittedName>
        <fullName evidence="1">Uncharacterized protein</fullName>
    </submittedName>
</protein>
<accession>A0A815NBY6</accession>
<reference evidence="1" key="1">
    <citation type="submission" date="2021-02" db="EMBL/GenBank/DDBJ databases">
        <authorList>
            <person name="Nowell W R."/>
        </authorList>
    </citation>
    <scope>NUCLEOTIDE SEQUENCE</scope>
</reference>
<evidence type="ECO:0000313" key="1">
    <source>
        <dbReference type="EMBL" id="CAF1437294.1"/>
    </source>
</evidence>
<sequence>MTDPAPDAYLKFIGTESSKIRKEIVKLTTDLQSKGFIKAIFAVGAGLTGYFTGVSRLQIGMFVAAGISALAANMEFHNCYELGQLLDILDGRGYTS</sequence>